<dbReference type="Gene3D" id="2.60.120.920">
    <property type="match status" value="1"/>
</dbReference>
<dbReference type="Pfam" id="PF00622">
    <property type="entry name" value="SPRY"/>
    <property type="match status" value="1"/>
</dbReference>
<feature type="non-terminal residue" evidence="2">
    <location>
        <position position="1"/>
    </location>
</feature>
<reference evidence="2" key="1">
    <citation type="submission" date="2015-04" db="EMBL/GenBank/DDBJ databases">
        <title>The genome sequence of the plant pathogenic Rhizarian Plasmodiophora brassicae reveals insights in its biotrophic life cycle and the origin of chitin synthesis.</title>
        <authorList>
            <person name="Schwelm A."/>
            <person name="Fogelqvist J."/>
            <person name="Knaust A."/>
            <person name="Julke S."/>
            <person name="Lilja T."/>
            <person name="Dhandapani V."/>
            <person name="Bonilla-Rosso G."/>
            <person name="Karlsson M."/>
            <person name="Shevchenko A."/>
            <person name="Choi S.R."/>
            <person name="Kim H.G."/>
            <person name="Park J.Y."/>
            <person name="Lim Y.P."/>
            <person name="Ludwig-Muller J."/>
            <person name="Dixelius C."/>
        </authorList>
    </citation>
    <scope>NUCLEOTIDE SEQUENCE</scope>
    <source>
        <tissue evidence="2">Potato root galls</tissue>
    </source>
</reference>
<dbReference type="InterPro" id="IPR015940">
    <property type="entry name" value="UBA"/>
</dbReference>
<organism evidence="2">
    <name type="scientific">Spongospora subterranea</name>
    <dbReference type="NCBI Taxonomy" id="70186"/>
    <lineage>
        <taxon>Eukaryota</taxon>
        <taxon>Sar</taxon>
        <taxon>Rhizaria</taxon>
        <taxon>Endomyxa</taxon>
        <taxon>Phytomyxea</taxon>
        <taxon>Plasmodiophorida</taxon>
        <taxon>Plasmodiophoridae</taxon>
        <taxon>Spongospora</taxon>
    </lineage>
</organism>
<dbReference type="Pfam" id="PF00627">
    <property type="entry name" value="UBA"/>
    <property type="match status" value="1"/>
</dbReference>
<dbReference type="PANTHER" id="PTHR12245">
    <property type="entry name" value="SPRY DOMAIN CONTAINING SOCS BOX PROTEIN"/>
    <property type="match status" value="1"/>
</dbReference>
<sequence>SGRRGIIPIQIVSSLECLGLVSSRQSTNPSVPVPDPFSSVYKCPACSQRDMTMPTFLVHFEKQHGKSRIRAECPLCSASSRSIPGTVHPSLSEHFNRCHQALAANGAEVPTSSVSQDSVVKLMAMGFEVEHCIYALEQNHEDLIAATNWILNNLSTVASLVEAKKAASVDQNAATNTATSVVDENNTFELARKQADIDAAANTDFLELECGIEQDGAADHCKAPADNDNSIANINNTLCELAVVRARIVVTLWMHLKQTIDINASDYLKLLKLTHFRGNMSIDMGFKHIDHIGFQLSQGADSSCLAEVLMNEVIQQLAIATSSSEACIYEEVNWGSRIEDCTDVLALDDRFLNFERTESIVRAGLVDKVLKNASELLLACLKMANAHVKVFALSLLSMPNASNIPVPVDQLCTLLSRRVLREQSLHRITYSPFTKALFQTCVSRLTLRPSKRDISESGETAPISFSGLSPLSVSEDCIKVTSPIDGAWLGAVASQCFVMWSGPDIKPSDNARSTASWAFDIDQMTKGMICLGITAEPEADSCAWLGSSSTSWGMFGDGSVWHNGRRISKFDKGFDVKDVVSFTLDLQYGTVTAKRNGVRFGQIIRGVRGTVYPAVAMFYQNNSVTLRNRWDTLVSPAPPSDVETLYKSLSRASRISSAISSTARFPEDDVTMVYEWYEMWVNRKCCPYKATDGSWNWFSTNPIPFSASTLKYRSRIKTALGTGIFVGSLENTIWVHIDGEEGARPITAQQVDEDLGPSISTEINQANADSVFTYDRFKASLESVSFTAIRQFYILVQQSTKLNGKDPSYLTVEDIIKINNGEARPTSLIIYSLLNYINRVVDDIIAFAAYPEYCHDAVLPLVNLIWFPTKVKVWKEYMCAPESSYFYRSSDPKVATLSFDRTQPYFAQFCSQIQTIPPSSWKLVTSTTSFTVSPLQSEHTPNSLEKRNSRSFNVHWANQMSSNDQNESFRDVICQCIVDIEKNQLLKQERSDRDLTESDSKIFRSIGVLLGMALRCQIYAKLYMADNVWDDIFSGSVSAATSVGAISNGIRAVIPIDTLPLFTCEDLKVLFR</sequence>
<dbReference type="InterPro" id="IPR050672">
    <property type="entry name" value="FBXO45-Fsn/SPSB_families"/>
</dbReference>
<dbReference type="InterPro" id="IPR013320">
    <property type="entry name" value="ConA-like_dom_sf"/>
</dbReference>
<dbReference type="InterPro" id="IPR043136">
    <property type="entry name" value="B30.2/SPRY_sf"/>
</dbReference>
<dbReference type="InterPro" id="IPR041969">
    <property type="entry name" value="VP13D_UBA"/>
</dbReference>
<dbReference type="CDD" id="cd14306">
    <property type="entry name" value="UBA_VP13D"/>
    <property type="match status" value="1"/>
</dbReference>
<dbReference type="SMART" id="SM00165">
    <property type="entry name" value="UBA"/>
    <property type="match status" value="1"/>
</dbReference>
<proteinExistence type="predicted"/>
<dbReference type="AlphaFoldDB" id="A0A0H5RFA6"/>
<evidence type="ECO:0000313" key="2">
    <source>
        <dbReference type="EMBL" id="CRZ07309.1"/>
    </source>
</evidence>
<dbReference type="Gene3D" id="1.10.8.10">
    <property type="entry name" value="DNA helicase RuvA subunit, C-terminal domain"/>
    <property type="match status" value="1"/>
</dbReference>
<dbReference type="SUPFAM" id="SSF49899">
    <property type="entry name" value="Concanavalin A-like lectins/glucanases"/>
    <property type="match status" value="1"/>
</dbReference>
<dbReference type="SUPFAM" id="SSF46934">
    <property type="entry name" value="UBA-like"/>
    <property type="match status" value="1"/>
</dbReference>
<dbReference type="PROSITE" id="PS50030">
    <property type="entry name" value="UBA"/>
    <property type="match status" value="1"/>
</dbReference>
<accession>A0A0H5RFA6</accession>
<dbReference type="PANTHER" id="PTHR12245:SF5">
    <property type="entry name" value="SPRY DOMAIN-CONTAINING SOCS BOX PROTEIN 3"/>
    <property type="match status" value="1"/>
</dbReference>
<protein>
    <recommendedName>
        <fullName evidence="1">UBA domain-containing protein</fullName>
    </recommendedName>
</protein>
<feature type="domain" description="UBA" evidence="1">
    <location>
        <begin position="113"/>
        <end position="153"/>
    </location>
</feature>
<evidence type="ECO:0000259" key="1">
    <source>
        <dbReference type="PROSITE" id="PS50030"/>
    </source>
</evidence>
<dbReference type="InterPro" id="IPR003877">
    <property type="entry name" value="SPRY_dom"/>
</dbReference>
<dbReference type="CDD" id="cd11709">
    <property type="entry name" value="SPRY"/>
    <property type="match status" value="1"/>
</dbReference>
<name>A0A0H5RFA6_9EUKA</name>
<dbReference type="InterPro" id="IPR009060">
    <property type="entry name" value="UBA-like_sf"/>
</dbReference>
<dbReference type="EMBL" id="HACM01006867">
    <property type="protein sequence ID" value="CRZ07309.1"/>
    <property type="molecule type" value="Transcribed_RNA"/>
</dbReference>